<reference evidence="4 5" key="1">
    <citation type="submission" date="2017-06" db="EMBL/GenBank/DDBJ databases">
        <title>Novel microbial phyla capable of carbon fixation and sulfur reduction in deep-sea sediments.</title>
        <authorList>
            <person name="Huang J."/>
            <person name="Baker B."/>
            <person name="Wang Y."/>
        </authorList>
    </citation>
    <scope>NUCLEOTIDE SEQUENCE [LARGE SCALE GENOMIC DNA]</scope>
    <source>
        <strain evidence="4">B3_LCP</strain>
    </source>
</reference>
<gene>
    <name evidence="4" type="ORF">CEE37_14705</name>
</gene>
<evidence type="ECO:0000256" key="1">
    <source>
        <dbReference type="ARBA" id="ARBA00022553"/>
    </source>
</evidence>
<dbReference type="AlphaFoldDB" id="A0A532UPJ0"/>
<dbReference type="InterPro" id="IPR050595">
    <property type="entry name" value="Bact_response_regulator"/>
</dbReference>
<dbReference type="CDD" id="cd00156">
    <property type="entry name" value="REC"/>
    <property type="match status" value="1"/>
</dbReference>
<sequence>MSRKVLIVDDDPSIRTLLDDYLIELDFEILHATDGREGWALYRQHSPDLVIADIFMPEMNGLELTEKIKDSDDPPPVMLISGVPLNQTEIEMQQERADGFLEKPYMFWQMKEMINKLLPETASA</sequence>
<evidence type="ECO:0000256" key="2">
    <source>
        <dbReference type="PROSITE-ProRule" id="PRU00169"/>
    </source>
</evidence>
<name>A0A532UPJ0_UNCL8</name>
<dbReference type="SUPFAM" id="SSF52172">
    <property type="entry name" value="CheY-like"/>
    <property type="match status" value="1"/>
</dbReference>
<feature type="domain" description="Response regulatory" evidence="3">
    <location>
        <begin position="4"/>
        <end position="118"/>
    </location>
</feature>
<feature type="modified residue" description="4-aspartylphosphate" evidence="2">
    <location>
        <position position="53"/>
    </location>
</feature>
<dbReference type="PANTHER" id="PTHR44591">
    <property type="entry name" value="STRESS RESPONSE REGULATOR PROTEIN 1"/>
    <property type="match status" value="1"/>
</dbReference>
<dbReference type="GO" id="GO:0000160">
    <property type="term" value="P:phosphorelay signal transduction system"/>
    <property type="evidence" value="ECO:0007669"/>
    <property type="project" value="InterPro"/>
</dbReference>
<dbReference type="PROSITE" id="PS50110">
    <property type="entry name" value="RESPONSE_REGULATORY"/>
    <property type="match status" value="1"/>
</dbReference>
<organism evidence="4 5">
    <name type="scientific">candidate division LCP-89 bacterium B3_LCP</name>
    <dbReference type="NCBI Taxonomy" id="2012998"/>
    <lineage>
        <taxon>Bacteria</taxon>
        <taxon>Pseudomonadati</taxon>
        <taxon>Bacteria division LCP-89</taxon>
    </lineage>
</organism>
<dbReference type="SMART" id="SM00448">
    <property type="entry name" value="REC"/>
    <property type="match status" value="1"/>
</dbReference>
<evidence type="ECO:0000259" key="3">
    <source>
        <dbReference type="PROSITE" id="PS50110"/>
    </source>
</evidence>
<accession>A0A532UPJ0</accession>
<keyword evidence="1 2" id="KW-0597">Phosphoprotein</keyword>
<dbReference type="InterPro" id="IPR001789">
    <property type="entry name" value="Sig_transdc_resp-reg_receiver"/>
</dbReference>
<dbReference type="Proteomes" id="UP000319619">
    <property type="component" value="Unassembled WGS sequence"/>
</dbReference>
<protein>
    <recommendedName>
        <fullName evidence="3">Response regulatory domain-containing protein</fullName>
    </recommendedName>
</protein>
<dbReference type="Pfam" id="PF00072">
    <property type="entry name" value="Response_reg"/>
    <property type="match status" value="1"/>
</dbReference>
<proteinExistence type="predicted"/>
<evidence type="ECO:0000313" key="4">
    <source>
        <dbReference type="EMBL" id="TKJ36833.1"/>
    </source>
</evidence>
<dbReference type="PANTHER" id="PTHR44591:SF3">
    <property type="entry name" value="RESPONSE REGULATORY DOMAIN-CONTAINING PROTEIN"/>
    <property type="match status" value="1"/>
</dbReference>
<evidence type="ECO:0000313" key="5">
    <source>
        <dbReference type="Proteomes" id="UP000319619"/>
    </source>
</evidence>
<comment type="caution">
    <text evidence="4">The sequence shown here is derived from an EMBL/GenBank/DDBJ whole genome shotgun (WGS) entry which is preliminary data.</text>
</comment>
<dbReference type="Gene3D" id="3.40.50.2300">
    <property type="match status" value="1"/>
</dbReference>
<dbReference type="EMBL" id="NJBN01000015">
    <property type="protein sequence ID" value="TKJ36833.1"/>
    <property type="molecule type" value="Genomic_DNA"/>
</dbReference>
<dbReference type="InterPro" id="IPR011006">
    <property type="entry name" value="CheY-like_superfamily"/>
</dbReference>